<feature type="domain" description="PIN" evidence="2">
    <location>
        <begin position="6"/>
        <end position="127"/>
    </location>
</feature>
<reference evidence="3 4" key="1">
    <citation type="submission" date="2024-06" db="EMBL/GenBank/DDBJ databases">
        <title>Sorghum-associated microbial communities from plants grown in Nebraska, USA.</title>
        <authorList>
            <person name="Schachtman D."/>
        </authorList>
    </citation>
    <scope>NUCLEOTIDE SEQUENCE [LARGE SCALE GENOMIC DNA]</scope>
    <source>
        <strain evidence="3 4">2814</strain>
    </source>
</reference>
<dbReference type="InterPro" id="IPR044153">
    <property type="entry name" value="PIN_Pae0151-like"/>
</dbReference>
<dbReference type="Proteomes" id="UP001549313">
    <property type="component" value="Unassembled WGS sequence"/>
</dbReference>
<protein>
    <submittedName>
        <fullName evidence="3">Nucleic acid-binding protein</fullName>
    </submittedName>
</protein>
<dbReference type="PANTHER" id="PTHR35901">
    <property type="entry name" value="RIBONUCLEASE VAPC3"/>
    <property type="match status" value="1"/>
</dbReference>
<comment type="caution">
    <text evidence="3">The sequence shown here is derived from an EMBL/GenBank/DDBJ whole genome shotgun (WGS) entry which is preliminary data.</text>
</comment>
<dbReference type="PANTHER" id="PTHR35901:SF1">
    <property type="entry name" value="EXONUCLEASE VAPC9"/>
    <property type="match status" value="1"/>
</dbReference>
<sequence>MTKTLIVDASAAAAWLLASQTTPSALALLEQLDAWRLAAPHVFHWEMTNLLVRQARRDPGFDLSEAFERLADFEIEVEPAPDAATIRRLAHLAAANGLSLFDVSYLWLTLAVDGTLASRDGALLDAARAAGQPVLDLRND</sequence>
<dbReference type="CDD" id="cd09873">
    <property type="entry name" value="PIN_Pae0151-like"/>
    <property type="match status" value="1"/>
</dbReference>
<dbReference type="SUPFAM" id="SSF88723">
    <property type="entry name" value="PIN domain-like"/>
    <property type="match status" value="1"/>
</dbReference>
<gene>
    <name evidence="3" type="ORF">ABIE19_002561</name>
</gene>
<proteinExistence type="predicted"/>
<keyword evidence="1" id="KW-0460">Magnesium</keyword>
<organism evidence="3 4">
    <name type="scientific">Brevundimonas faecalis</name>
    <dbReference type="NCBI Taxonomy" id="947378"/>
    <lineage>
        <taxon>Bacteria</taxon>
        <taxon>Pseudomonadati</taxon>
        <taxon>Pseudomonadota</taxon>
        <taxon>Alphaproteobacteria</taxon>
        <taxon>Caulobacterales</taxon>
        <taxon>Caulobacteraceae</taxon>
        <taxon>Brevundimonas</taxon>
    </lineage>
</organism>
<dbReference type="InterPro" id="IPR002716">
    <property type="entry name" value="PIN_dom"/>
</dbReference>
<dbReference type="InterPro" id="IPR051619">
    <property type="entry name" value="TypeII_TA_RNase_PINc/VapC"/>
</dbReference>
<keyword evidence="4" id="KW-1185">Reference proteome</keyword>
<accession>A0ABV2RDF9</accession>
<dbReference type="RefSeq" id="WP_354089574.1">
    <property type="nucleotide sequence ID" value="NZ_JBEPTF010000003.1"/>
</dbReference>
<dbReference type="InterPro" id="IPR029060">
    <property type="entry name" value="PIN-like_dom_sf"/>
</dbReference>
<evidence type="ECO:0000313" key="3">
    <source>
        <dbReference type="EMBL" id="MET4684624.1"/>
    </source>
</evidence>
<dbReference type="EMBL" id="JBEPTF010000003">
    <property type="protein sequence ID" value="MET4684624.1"/>
    <property type="molecule type" value="Genomic_DNA"/>
</dbReference>
<evidence type="ECO:0000313" key="4">
    <source>
        <dbReference type="Proteomes" id="UP001549313"/>
    </source>
</evidence>
<dbReference type="Gene3D" id="3.40.50.1010">
    <property type="entry name" value="5'-nuclease"/>
    <property type="match status" value="1"/>
</dbReference>
<evidence type="ECO:0000259" key="2">
    <source>
        <dbReference type="Pfam" id="PF01850"/>
    </source>
</evidence>
<dbReference type="Pfam" id="PF01850">
    <property type="entry name" value="PIN"/>
    <property type="match status" value="1"/>
</dbReference>
<name>A0ABV2RDF9_9CAUL</name>
<evidence type="ECO:0000256" key="1">
    <source>
        <dbReference type="ARBA" id="ARBA00022842"/>
    </source>
</evidence>